<dbReference type="RefSeq" id="WP_012952462.1">
    <property type="nucleotide sequence ID" value="NC_013769.1"/>
</dbReference>
<gene>
    <name evidence="1" type="ordered locus">LD85_0713</name>
</gene>
<dbReference type="KEGG" id="sii:LD85_0713"/>
<evidence type="ECO:0000313" key="1">
    <source>
        <dbReference type="EMBL" id="ADB86441.1"/>
    </source>
</evidence>
<sequence>MKQIVFKSTVSSYGTDKYGNKRYGITIPSKLREKGKELYGKEVVVIVILPDDDE</sequence>
<dbReference type="Proteomes" id="UP000001404">
    <property type="component" value="Chromosome"/>
</dbReference>
<dbReference type="AlphaFoldDB" id="D2PHG3"/>
<dbReference type="GeneID" id="58787422"/>
<name>D2PHG3_SACI9</name>
<dbReference type="HOGENOM" id="CLU_213008_0_0_2"/>
<proteinExistence type="predicted"/>
<evidence type="ECO:0008006" key="3">
    <source>
        <dbReference type="Google" id="ProtNLM"/>
    </source>
</evidence>
<evidence type="ECO:0000313" key="2">
    <source>
        <dbReference type="Proteomes" id="UP000001404"/>
    </source>
</evidence>
<organism evidence="1 2">
    <name type="scientific">Saccharolobus islandicus (strain L.D.8.5 / Lassen #2)</name>
    <name type="common">Sulfolobus islandicus</name>
    <dbReference type="NCBI Taxonomy" id="425944"/>
    <lineage>
        <taxon>Archaea</taxon>
        <taxon>Thermoproteota</taxon>
        <taxon>Thermoprotei</taxon>
        <taxon>Sulfolobales</taxon>
        <taxon>Sulfolobaceae</taxon>
        <taxon>Saccharolobus</taxon>
    </lineage>
</organism>
<accession>D2PHG3</accession>
<protein>
    <recommendedName>
        <fullName evidence="3">SpoVT-AbrB domain-containing protein</fullName>
    </recommendedName>
</protein>
<reference evidence="2" key="1">
    <citation type="journal article" date="2009" name="Proc. Natl. Acad. Sci. U.S.A.">
        <title>Biogeography of the Sulfolobus islandicus pan-genome.</title>
        <authorList>
            <person name="Reno M.L."/>
            <person name="Held N.L."/>
            <person name="Fields C.J."/>
            <person name="Burke P.V."/>
            <person name="Whitaker R.J."/>
        </authorList>
    </citation>
    <scope>NUCLEOTIDE SEQUENCE [LARGE SCALE GENOMIC DNA]</scope>
    <source>
        <strain evidence="2">L.D.8.5 / Lassen #2</strain>
    </source>
</reference>
<dbReference type="EMBL" id="CP001731">
    <property type="protein sequence ID" value="ADB86441.1"/>
    <property type="molecule type" value="Genomic_DNA"/>
</dbReference>